<comment type="similarity">
    <text evidence="1 9">Belongs to the lysophospholipase family.</text>
</comment>
<dbReference type="PANTHER" id="PTHR10728:SF33">
    <property type="entry name" value="LYSOPHOSPHOLIPASE 1-RELATED"/>
    <property type="match status" value="1"/>
</dbReference>
<dbReference type="PANTHER" id="PTHR10728">
    <property type="entry name" value="CYTOSOLIC PHOSPHOLIPASE A2"/>
    <property type="match status" value="1"/>
</dbReference>
<keyword evidence="7" id="KW-0325">Glycoprotein</keyword>
<dbReference type="InterPro" id="IPR002642">
    <property type="entry name" value="LysoPLipase_cat_dom"/>
</dbReference>
<organism evidence="12 13">
    <name type="scientific">[Candida] anglica</name>
    <dbReference type="NCBI Taxonomy" id="148631"/>
    <lineage>
        <taxon>Eukaryota</taxon>
        <taxon>Fungi</taxon>
        <taxon>Dikarya</taxon>
        <taxon>Ascomycota</taxon>
        <taxon>Saccharomycotina</taxon>
        <taxon>Pichiomycetes</taxon>
        <taxon>Debaryomycetaceae</taxon>
        <taxon>Kurtzmaniella</taxon>
    </lineage>
</organism>
<keyword evidence="4 8" id="KW-0378">Hydrolase</keyword>
<dbReference type="Proteomes" id="UP001497600">
    <property type="component" value="Chromosome F"/>
</dbReference>
<evidence type="ECO:0000256" key="8">
    <source>
        <dbReference type="PROSITE-ProRule" id="PRU00555"/>
    </source>
</evidence>
<evidence type="ECO:0000313" key="13">
    <source>
        <dbReference type="Proteomes" id="UP001497600"/>
    </source>
</evidence>
<keyword evidence="6 8" id="KW-0443">Lipid metabolism</keyword>
<evidence type="ECO:0000256" key="2">
    <source>
        <dbReference type="ARBA" id="ARBA00013274"/>
    </source>
</evidence>
<sequence>MKISLLFLIPALVNAWSPTNSYAPGRIECPSDKRLTRVAEGLSSEEHAWLEGRNPVTQANLIKFLQNANMTDFDAQSFVENAKKNITIGLAFSGGGYRAMLCGAGQLAALDSRTTNADASGLGGLLQASTYLVGLSGGNWLVGTIAMNNFTSVEKIVDDGKIWDLERSIINPAGWNVVKLYKYYNGISDDLNAKKDAGFDLSLTDTWARMLSHQFFSELNDTGAALTWSTLQESDPFTNHEMPFPIVVADGRTPNSYIISGNSTVFETNPFELGSWDPSVYQFTKVKYLGTNTTDGEHNGTCVGGFDNAGYVMGTSSTLFNQFVLQINTTSIVGALKDLITHFLNDVSKAENDIAIYKPNPFHKTDEGTISSIAQNDTLYLVDGGEDLQNVPIYPLIQPERKVDVIFAYDNSGDTDQYWPNGASLVATYERQFLTQGNGTYFPHVPDVNTFRNLNLTAKPAFFGCDAKNLSSLFNSPPTNVSTNVTSSVYDIPLVVYTANRPFSFWSNTSTFDMDYTDAQKKGMIRNGYEVSSRLNKTLDSEWAACVGCAIIRREQERQSIEQSEQCKRCFARYCWNGELDSSDAGVNFTTDGTTNGPENDGNRTVSAGLSITIQAGNTSVFKAIGYALLCILVLGFSI</sequence>
<dbReference type="CDD" id="cd07203">
    <property type="entry name" value="cPLA2_Fungal_PLB"/>
    <property type="match status" value="1"/>
</dbReference>
<proteinExistence type="inferred from homology"/>
<evidence type="ECO:0000256" key="1">
    <source>
        <dbReference type="ARBA" id="ARBA00008780"/>
    </source>
</evidence>
<dbReference type="InterPro" id="IPR016035">
    <property type="entry name" value="Acyl_Trfase/lysoPLipase"/>
</dbReference>
<feature type="domain" description="PLA2c" evidence="11">
    <location>
        <begin position="28"/>
        <end position="581"/>
    </location>
</feature>
<evidence type="ECO:0000256" key="6">
    <source>
        <dbReference type="ARBA" id="ARBA00023098"/>
    </source>
</evidence>
<reference evidence="12 13" key="1">
    <citation type="submission" date="2024-01" db="EMBL/GenBank/DDBJ databases">
        <authorList>
            <consortium name="Genoscope - CEA"/>
            <person name="William W."/>
        </authorList>
    </citation>
    <scope>NUCLEOTIDE SEQUENCE [LARGE SCALE GENOMIC DNA]</scope>
    <source>
        <strain evidence="12 13">29B2s-10</strain>
    </source>
</reference>
<evidence type="ECO:0000256" key="9">
    <source>
        <dbReference type="RuleBase" id="RU362103"/>
    </source>
</evidence>
<accession>A0ABP0EFL1</accession>
<evidence type="ECO:0000256" key="3">
    <source>
        <dbReference type="ARBA" id="ARBA00022729"/>
    </source>
</evidence>
<dbReference type="PROSITE" id="PS51210">
    <property type="entry name" value="PLA2C"/>
    <property type="match status" value="1"/>
</dbReference>
<protein>
    <recommendedName>
        <fullName evidence="2 9">Lysophospholipase</fullName>
        <ecNumber evidence="2 9">3.1.1.5</ecNumber>
    </recommendedName>
</protein>
<comment type="catalytic activity">
    <reaction evidence="9">
        <text>a 1-acyl-sn-glycero-3-phosphocholine + H2O = sn-glycerol 3-phosphocholine + a fatty acid + H(+)</text>
        <dbReference type="Rhea" id="RHEA:15177"/>
        <dbReference type="ChEBI" id="CHEBI:15377"/>
        <dbReference type="ChEBI" id="CHEBI:15378"/>
        <dbReference type="ChEBI" id="CHEBI:16870"/>
        <dbReference type="ChEBI" id="CHEBI:28868"/>
        <dbReference type="ChEBI" id="CHEBI:58168"/>
        <dbReference type="EC" id="3.1.1.5"/>
    </reaction>
</comment>
<evidence type="ECO:0000256" key="4">
    <source>
        <dbReference type="ARBA" id="ARBA00022801"/>
    </source>
</evidence>
<evidence type="ECO:0000256" key="7">
    <source>
        <dbReference type="ARBA" id="ARBA00023180"/>
    </source>
</evidence>
<dbReference type="EMBL" id="OZ004258">
    <property type="protein sequence ID" value="CAK7913505.1"/>
    <property type="molecule type" value="Genomic_DNA"/>
</dbReference>
<dbReference type="SMART" id="SM00022">
    <property type="entry name" value="PLAc"/>
    <property type="match status" value="1"/>
</dbReference>
<keyword evidence="3 10" id="KW-0732">Signal</keyword>
<feature type="chain" id="PRO_5045980799" description="Lysophospholipase" evidence="10">
    <location>
        <begin position="16"/>
        <end position="639"/>
    </location>
</feature>
<gene>
    <name evidence="12" type="primary">PLB1</name>
    <name evidence="12" type="ORF">CAAN4_F12046</name>
</gene>
<dbReference type="SUPFAM" id="SSF52151">
    <property type="entry name" value="FabD/lysophospholipase-like"/>
    <property type="match status" value="1"/>
</dbReference>
<evidence type="ECO:0000259" key="11">
    <source>
        <dbReference type="PROSITE" id="PS51210"/>
    </source>
</evidence>
<feature type="signal peptide" evidence="10">
    <location>
        <begin position="1"/>
        <end position="15"/>
    </location>
</feature>
<evidence type="ECO:0000313" key="12">
    <source>
        <dbReference type="EMBL" id="CAK7913505.1"/>
    </source>
</evidence>
<dbReference type="EC" id="3.1.1.5" evidence="2 9"/>
<evidence type="ECO:0000256" key="5">
    <source>
        <dbReference type="ARBA" id="ARBA00022963"/>
    </source>
</evidence>
<evidence type="ECO:0000256" key="10">
    <source>
        <dbReference type="SAM" id="SignalP"/>
    </source>
</evidence>
<keyword evidence="5 8" id="KW-0442">Lipid degradation</keyword>
<name>A0ABP0EFL1_9ASCO</name>
<dbReference type="Pfam" id="PF01735">
    <property type="entry name" value="PLA2_B"/>
    <property type="match status" value="1"/>
</dbReference>
<dbReference type="Gene3D" id="3.40.1090.10">
    <property type="entry name" value="Cytosolic phospholipase A2 catalytic domain"/>
    <property type="match status" value="1"/>
</dbReference>
<keyword evidence="13" id="KW-1185">Reference proteome</keyword>